<proteinExistence type="inferred from homology"/>
<evidence type="ECO:0000256" key="5">
    <source>
        <dbReference type="ARBA" id="ARBA00023274"/>
    </source>
</evidence>
<dbReference type="FunFam" id="3.30.70.330:FF:000532">
    <property type="entry name" value="50S ribosomal protein L23"/>
    <property type="match status" value="1"/>
</dbReference>
<dbReference type="SUPFAM" id="SSF54189">
    <property type="entry name" value="Ribosomal proteins S24e, L23 and L15e"/>
    <property type="match status" value="1"/>
</dbReference>
<dbReference type="NCBIfam" id="TIGR03636">
    <property type="entry name" value="uL23_arch"/>
    <property type="match status" value="1"/>
</dbReference>
<evidence type="ECO:0000256" key="3">
    <source>
        <dbReference type="ARBA" id="ARBA00022884"/>
    </source>
</evidence>
<evidence type="ECO:0008006" key="7">
    <source>
        <dbReference type="Google" id="ProtNLM"/>
    </source>
</evidence>
<dbReference type="PANTHER" id="PTHR11620">
    <property type="entry name" value="60S RIBOSOMAL PROTEIN L23A"/>
    <property type="match status" value="1"/>
</dbReference>
<dbReference type="InterPro" id="IPR013025">
    <property type="entry name" value="Ribosomal_uL23-like"/>
</dbReference>
<evidence type="ECO:0000256" key="2">
    <source>
        <dbReference type="ARBA" id="ARBA00022730"/>
    </source>
</evidence>
<dbReference type="GO" id="GO:0019843">
    <property type="term" value="F:rRNA binding"/>
    <property type="evidence" value="ECO:0007669"/>
    <property type="project" value="UniProtKB-KW"/>
</dbReference>
<dbReference type="HAMAP" id="MF_01369_A">
    <property type="entry name" value="Ribosomal_uL23_A"/>
    <property type="match status" value="1"/>
</dbReference>
<dbReference type="GO" id="GO:0003735">
    <property type="term" value="F:structural constituent of ribosome"/>
    <property type="evidence" value="ECO:0007669"/>
    <property type="project" value="InterPro"/>
</dbReference>
<dbReference type="AlphaFoldDB" id="A0A0F9QT40"/>
<dbReference type="EMBL" id="LAZR01001376">
    <property type="protein sequence ID" value="KKN45634.1"/>
    <property type="molecule type" value="Genomic_DNA"/>
</dbReference>
<evidence type="ECO:0000313" key="6">
    <source>
        <dbReference type="EMBL" id="KKN45634.1"/>
    </source>
</evidence>
<keyword evidence="4" id="KW-0689">Ribosomal protein</keyword>
<gene>
    <name evidence="6" type="ORF">LCGC14_0681100</name>
</gene>
<reference evidence="6" key="1">
    <citation type="journal article" date="2015" name="Nature">
        <title>Complex archaea that bridge the gap between prokaryotes and eukaryotes.</title>
        <authorList>
            <person name="Spang A."/>
            <person name="Saw J.H."/>
            <person name="Jorgensen S.L."/>
            <person name="Zaremba-Niedzwiedzka K."/>
            <person name="Martijn J."/>
            <person name="Lind A.E."/>
            <person name="van Eijk R."/>
            <person name="Schleper C."/>
            <person name="Guy L."/>
            <person name="Ettema T.J."/>
        </authorList>
    </citation>
    <scope>NUCLEOTIDE SEQUENCE</scope>
</reference>
<keyword evidence="3" id="KW-0694">RNA-binding</keyword>
<dbReference type="InterPro" id="IPR012678">
    <property type="entry name" value="Ribosomal_uL23/eL15/eS24_sf"/>
</dbReference>
<dbReference type="NCBIfam" id="NF011118">
    <property type="entry name" value="PRK14548.1"/>
    <property type="match status" value="1"/>
</dbReference>
<sequence length="93" mass="11149">MRLLYKMERFYKFIKRPLITEKTFDLIERENKLVFIVERRANKSQIRKAIEKIHNVKVIKVNTMITPRGEKKAFVKLHPEYSAQDIAIDLGIF</sequence>
<dbReference type="InterPro" id="IPR012677">
    <property type="entry name" value="Nucleotide-bd_a/b_plait_sf"/>
</dbReference>
<name>A0A0F9QT40_9ZZZZ</name>
<dbReference type="GO" id="GO:1990904">
    <property type="term" value="C:ribonucleoprotein complex"/>
    <property type="evidence" value="ECO:0007669"/>
    <property type="project" value="UniProtKB-KW"/>
</dbReference>
<protein>
    <recommendedName>
        <fullName evidence="7">Ribosomal protein L23/L25 N-terminal domain-containing protein</fullName>
    </recommendedName>
</protein>
<dbReference type="Gene3D" id="3.30.70.330">
    <property type="match status" value="1"/>
</dbReference>
<dbReference type="HAMAP" id="MF_01369_B">
    <property type="entry name" value="Ribosomal_uL23_B"/>
    <property type="match status" value="1"/>
</dbReference>
<comment type="similarity">
    <text evidence="1">Belongs to the universal ribosomal protein uL23 family.</text>
</comment>
<keyword evidence="5" id="KW-0687">Ribonucleoprotein</keyword>
<evidence type="ECO:0000256" key="4">
    <source>
        <dbReference type="ARBA" id="ARBA00022980"/>
    </source>
</evidence>
<comment type="caution">
    <text evidence="6">The sequence shown here is derived from an EMBL/GenBank/DDBJ whole genome shotgun (WGS) entry which is preliminary data.</text>
</comment>
<dbReference type="InterPro" id="IPR019985">
    <property type="entry name" value="Ribosomal_uL23"/>
</dbReference>
<dbReference type="GO" id="GO:0005840">
    <property type="term" value="C:ribosome"/>
    <property type="evidence" value="ECO:0007669"/>
    <property type="project" value="UniProtKB-KW"/>
</dbReference>
<organism evidence="6">
    <name type="scientific">marine sediment metagenome</name>
    <dbReference type="NCBI Taxonomy" id="412755"/>
    <lineage>
        <taxon>unclassified sequences</taxon>
        <taxon>metagenomes</taxon>
        <taxon>ecological metagenomes</taxon>
    </lineage>
</organism>
<keyword evidence="2" id="KW-0699">rRNA-binding</keyword>
<accession>A0A0F9QT40</accession>
<dbReference type="Pfam" id="PF00276">
    <property type="entry name" value="Ribosomal_L23"/>
    <property type="match status" value="1"/>
</dbReference>
<dbReference type="GO" id="GO:0006412">
    <property type="term" value="P:translation"/>
    <property type="evidence" value="ECO:0007669"/>
    <property type="project" value="InterPro"/>
</dbReference>
<evidence type="ECO:0000256" key="1">
    <source>
        <dbReference type="ARBA" id="ARBA00006700"/>
    </source>
</evidence>